<keyword evidence="2" id="KW-0808">Transferase</keyword>
<dbReference type="PANTHER" id="PTHR43415:SF3">
    <property type="entry name" value="GNAT-FAMILY ACETYLTRANSFERASE"/>
    <property type="match status" value="1"/>
</dbReference>
<comment type="caution">
    <text evidence="2">The sequence shown here is derived from an EMBL/GenBank/DDBJ whole genome shotgun (WGS) entry which is preliminary data.</text>
</comment>
<reference evidence="2 3" key="1">
    <citation type="submission" date="2015-02" db="EMBL/GenBank/DDBJ databases">
        <title>Draft genome sequences of ten Microbacterium spp. with emphasis on heavy metal contaminated environments.</title>
        <authorList>
            <person name="Corretto E."/>
        </authorList>
    </citation>
    <scope>NUCLEOTIDE SEQUENCE [LARGE SCALE GENOMIC DNA]</scope>
    <source>
        <strain evidence="2 3">DSM 23848</strain>
    </source>
</reference>
<dbReference type="EMBL" id="JYIT01000078">
    <property type="protein sequence ID" value="KJL22805.1"/>
    <property type="molecule type" value="Genomic_DNA"/>
</dbReference>
<dbReference type="EC" id="2.3.1.57" evidence="2"/>
<evidence type="ECO:0000313" key="3">
    <source>
        <dbReference type="Proteomes" id="UP000033448"/>
    </source>
</evidence>
<dbReference type="SUPFAM" id="SSF55729">
    <property type="entry name" value="Acyl-CoA N-acyltransferases (Nat)"/>
    <property type="match status" value="1"/>
</dbReference>
<feature type="domain" description="N-acetyltransferase" evidence="1">
    <location>
        <begin position="7"/>
        <end position="170"/>
    </location>
</feature>
<dbReference type="InterPro" id="IPR016181">
    <property type="entry name" value="Acyl_CoA_acyltransferase"/>
</dbReference>
<organism evidence="2 3">
    <name type="scientific">Microbacterium azadirachtae</name>
    <dbReference type="NCBI Taxonomy" id="582680"/>
    <lineage>
        <taxon>Bacteria</taxon>
        <taxon>Bacillati</taxon>
        <taxon>Actinomycetota</taxon>
        <taxon>Actinomycetes</taxon>
        <taxon>Micrococcales</taxon>
        <taxon>Microbacteriaceae</taxon>
        <taxon>Microbacterium</taxon>
    </lineage>
</organism>
<evidence type="ECO:0000259" key="1">
    <source>
        <dbReference type="PROSITE" id="PS51186"/>
    </source>
</evidence>
<dbReference type="GO" id="GO:0004145">
    <property type="term" value="F:diamine N-acetyltransferase activity"/>
    <property type="evidence" value="ECO:0007669"/>
    <property type="project" value="UniProtKB-EC"/>
</dbReference>
<dbReference type="RefSeq" id="WP_052674327.1">
    <property type="nucleotide sequence ID" value="NZ_JYIT01000078.1"/>
</dbReference>
<dbReference type="Gene3D" id="3.40.630.30">
    <property type="match status" value="1"/>
</dbReference>
<sequence length="179" mass="19705">MSTAPTVTLRARTDADLDALYSIASDLDTWEERNPGRPVTPTREAWQARLTAREADPGGNMSFVIDVDGAAVGTVGLFDVDDVAQHAEVGIALIPSARGRGIGTEAMRQILEFAFVRGNLRRVHLEVISSNAAGIRSYEKAGFVVEGRQREHAWVRGQYEDLVRMGVLREEWQAARDGR</sequence>
<protein>
    <submittedName>
        <fullName evidence="2">Spermidine N(1)-acetyltransferase</fullName>
        <ecNumber evidence="2">2.3.1.57</ecNumber>
    </submittedName>
</protein>
<dbReference type="CDD" id="cd04301">
    <property type="entry name" value="NAT_SF"/>
    <property type="match status" value="1"/>
</dbReference>
<evidence type="ECO:0000313" key="2">
    <source>
        <dbReference type="EMBL" id="KJL22805.1"/>
    </source>
</evidence>
<keyword evidence="2" id="KW-0012">Acyltransferase</keyword>
<gene>
    <name evidence="2" type="primary">speG</name>
    <name evidence="2" type="ORF">RL72_02196</name>
</gene>
<dbReference type="PATRIC" id="fig|582680.7.peg.2245"/>
<dbReference type="AlphaFoldDB" id="A0A0F0KRS6"/>
<dbReference type="PANTHER" id="PTHR43415">
    <property type="entry name" value="SPERMIDINE N(1)-ACETYLTRANSFERASE"/>
    <property type="match status" value="1"/>
</dbReference>
<dbReference type="Pfam" id="PF13302">
    <property type="entry name" value="Acetyltransf_3"/>
    <property type="match status" value="1"/>
</dbReference>
<name>A0A0F0KRS6_9MICO</name>
<dbReference type="PROSITE" id="PS51186">
    <property type="entry name" value="GNAT"/>
    <property type="match status" value="1"/>
</dbReference>
<proteinExistence type="predicted"/>
<keyword evidence="3" id="KW-1185">Reference proteome</keyword>
<accession>A0A0F0KRS6</accession>
<dbReference type="OrthoDB" id="9814648at2"/>
<dbReference type="InterPro" id="IPR000182">
    <property type="entry name" value="GNAT_dom"/>
</dbReference>
<dbReference type="Proteomes" id="UP000033448">
    <property type="component" value="Unassembled WGS sequence"/>
</dbReference>